<dbReference type="NCBIfam" id="NF005559">
    <property type="entry name" value="PRK07231.1"/>
    <property type="match status" value="1"/>
</dbReference>
<dbReference type="SUPFAM" id="SSF51735">
    <property type="entry name" value="NAD(P)-binding Rossmann-fold domains"/>
    <property type="match status" value="1"/>
</dbReference>
<evidence type="ECO:0000256" key="1">
    <source>
        <dbReference type="ARBA" id="ARBA00006484"/>
    </source>
</evidence>
<dbReference type="PANTHER" id="PTHR24321">
    <property type="entry name" value="DEHYDROGENASES, SHORT CHAIN"/>
    <property type="match status" value="1"/>
</dbReference>
<evidence type="ECO:0000313" key="3">
    <source>
        <dbReference type="EMBL" id="MFC4389981.1"/>
    </source>
</evidence>
<gene>
    <name evidence="3" type="ORF">ACFOY0_03135</name>
</gene>
<keyword evidence="2 3" id="KW-0560">Oxidoreductase</keyword>
<comment type="caution">
    <text evidence="3">The sequence shown here is derived from an EMBL/GenBank/DDBJ whole genome shotgun (WGS) entry which is preliminary data.</text>
</comment>
<dbReference type="CDD" id="cd05233">
    <property type="entry name" value="SDR_c"/>
    <property type="match status" value="1"/>
</dbReference>
<protein>
    <submittedName>
        <fullName evidence="3">SDR family NAD(P)-dependent oxidoreductase</fullName>
        <ecNumber evidence="3">1.1.1.-</ecNumber>
    </submittedName>
</protein>
<dbReference type="Pfam" id="PF13561">
    <property type="entry name" value="adh_short_C2"/>
    <property type="match status" value="1"/>
</dbReference>
<dbReference type="EC" id="1.1.1.-" evidence="3"/>
<accession>A0ABV8W420</accession>
<dbReference type="Gene3D" id="3.40.50.720">
    <property type="entry name" value="NAD(P)-binding Rossmann-like Domain"/>
    <property type="match status" value="1"/>
</dbReference>
<dbReference type="RefSeq" id="WP_179003753.1">
    <property type="nucleotide sequence ID" value="NZ_JBHSCO010000001.1"/>
</dbReference>
<dbReference type="PANTHER" id="PTHR24321:SF12">
    <property type="entry name" value="SHORT-CHAIN DEHYDROGENASE_REDUCTASE FAMILY, PUTATIVE (AFU_ORTHOLOGUE AFUA_5G14340)-RELATED"/>
    <property type="match status" value="1"/>
</dbReference>
<evidence type="ECO:0000313" key="4">
    <source>
        <dbReference type="Proteomes" id="UP001595719"/>
    </source>
</evidence>
<dbReference type="InterPro" id="IPR036291">
    <property type="entry name" value="NAD(P)-bd_dom_sf"/>
</dbReference>
<dbReference type="GO" id="GO:0016491">
    <property type="term" value="F:oxidoreductase activity"/>
    <property type="evidence" value="ECO:0007669"/>
    <property type="project" value="UniProtKB-KW"/>
</dbReference>
<sequence length="253" mass="26496">MIYNFESKVVLITGAASGIGLETARLFAKAGAAVTMADLNFGAVSTAAESLIQDGFKALAIHCDVTNEEQVALMVQNTVSKFGRLDFAYNNAGMHVPVAETADALSTDFDKAIAINLKGIWLCMKYELQQMRKQENGAIVNCSSQSGVVGTANLGAYTAAKHGVIGLTKASALEYAARGIRINCICPGTSDTPMVADAVGDHPEHMDSIISSIPLGRMGKAEEIAGTVLWLCSPSAGFMIGQAVTPDGGYTIK</sequence>
<dbReference type="InterPro" id="IPR002347">
    <property type="entry name" value="SDR_fam"/>
</dbReference>
<dbReference type="PRINTS" id="PR00080">
    <property type="entry name" value="SDRFAMILY"/>
</dbReference>
<evidence type="ECO:0000256" key="2">
    <source>
        <dbReference type="ARBA" id="ARBA00023002"/>
    </source>
</evidence>
<proteinExistence type="inferred from homology"/>
<reference evidence="4" key="1">
    <citation type="journal article" date="2019" name="Int. J. Syst. Evol. Microbiol.">
        <title>The Global Catalogue of Microorganisms (GCM) 10K type strain sequencing project: providing services to taxonomists for standard genome sequencing and annotation.</title>
        <authorList>
            <consortium name="The Broad Institute Genomics Platform"/>
            <consortium name="The Broad Institute Genome Sequencing Center for Infectious Disease"/>
            <person name="Wu L."/>
            <person name="Ma J."/>
        </authorList>
    </citation>
    <scope>NUCLEOTIDE SEQUENCE [LARGE SCALE GENOMIC DNA]</scope>
    <source>
        <strain evidence="4">CGMCC 1.15345</strain>
    </source>
</reference>
<organism evidence="3 4">
    <name type="scientific">Flavobacterium quisquiliarum</name>
    <dbReference type="NCBI Taxonomy" id="1834436"/>
    <lineage>
        <taxon>Bacteria</taxon>
        <taxon>Pseudomonadati</taxon>
        <taxon>Bacteroidota</taxon>
        <taxon>Flavobacteriia</taxon>
        <taxon>Flavobacteriales</taxon>
        <taxon>Flavobacteriaceae</taxon>
        <taxon>Flavobacterium</taxon>
    </lineage>
</organism>
<name>A0ABV8W420_9FLAO</name>
<comment type="similarity">
    <text evidence="1">Belongs to the short-chain dehydrogenases/reductases (SDR) family.</text>
</comment>
<dbReference type="PRINTS" id="PR00081">
    <property type="entry name" value="GDHRDH"/>
</dbReference>
<dbReference type="EMBL" id="JBHSCO010000001">
    <property type="protein sequence ID" value="MFC4389981.1"/>
    <property type="molecule type" value="Genomic_DNA"/>
</dbReference>
<dbReference type="Proteomes" id="UP001595719">
    <property type="component" value="Unassembled WGS sequence"/>
</dbReference>
<keyword evidence="4" id="KW-1185">Reference proteome</keyword>